<dbReference type="EMBL" id="LAZR01025287">
    <property type="protein sequence ID" value="KKL72395.1"/>
    <property type="molecule type" value="Genomic_DNA"/>
</dbReference>
<gene>
    <name evidence="1" type="ORF">LCGC14_2085310</name>
</gene>
<dbReference type="AlphaFoldDB" id="A0A0F9GSP9"/>
<name>A0A0F9GSP9_9ZZZZ</name>
<proteinExistence type="predicted"/>
<protein>
    <submittedName>
        <fullName evidence="1">Uncharacterized protein</fullName>
    </submittedName>
</protein>
<comment type="caution">
    <text evidence="1">The sequence shown here is derived from an EMBL/GenBank/DDBJ whole genome shotgun (WGS) entry which is preliminary data.</text>
</comment>
<sequence>MTSTWQRYIDRHYADVRRTIQTMGYRCDKDGPEIVSKEKQRGGYVEGRIGKPSITREQSQRAATARFRLANESLKIQLTDLDDMCHRYGLTLEELLSALVPICLPVHSGWRRKAQRLASLALRGKSKPPGLGFRLAQLVNQKAWIEAREHARRLGRRVSRADALEWIQSERMAATILRCRGPVVRSPMDYPPGDMDAYIRATDQNRRRLNKVLRRGIMPYRILLRRTP</sequence>
<reference evidence="1" key="1">
    <citation type="journal article" date="2015" name="Nature">
        <title>Complex archaea that bridge the gap between prokaryotes and eukaryotes.</title>
        <authorList>
            <person name="Spang A."/>
            <person name="Saw J.H."/>
            <person name="Jorgensen S.L."/>
            <person name="Zaremba-Niedzwiedzka K."/>
            <person name="Martijn J."/>
            <person name="Lind A.E."/>
            <person name="van Eijk R."/>
            <person name="Schleper C."/>
            <person name="Guy L."/>
            <person name="Ettema T.J."/>
        </authorList>
    </citation>
    <scope>NUCLEOTIDE SEQUENCE</scope>
</reference>
<accession>A0A0F9GSP9</accession>
<evidence type="ECO:0000313" key="1">
    <source>
        <dbReference type="EMBL" id="KKL72395.1"/>
    </source>
</evidence>
<organism evidence="1">
    <name type="scientific">marine sediment metagenome</name>
    <dbReference type="NCBI Taxonomy" id="412755"/>
    <lineage>
        <taxon>unclassified sequences</taxon>
        <taxon>metagenomes</taxon>
        <taxon>ecological metagenomes</taxon>
    </lineage>
</organism>